<keyword evidence="2" id="KW-0472">Membrane</keyword>
<name>A0A1Y4VQL3_9BACE</name>
<reference evidence="5" key="1">
    <citation type="submission" date="2017-04" db="EMBL/GenBank/DDBJ databases">
        <title>Function of individual gut microbiota members based on whole genome sequencing of pure cultures obtained from chicken caecum.</title>
        <authorList>
            <person name="Medvecky M."/>
            <person name="Cejkova D."/>
            <person name="Polansky O."/>
            <person name="Karasova D."/>
            <person name="Kubasova T."/>
            <person name="Cizek A."/>
            <person name="Rychlik I."/>
        </authorList>
    </citation>
    <scope>NUCLEOTIDE SEQUENCE [LARGE SCALE GENOMIC DNA]</scope>
    <source>
        <strain evidence="5">An109</strain>
    </source>
</reference>
<sequence>MEEQEDKLYCPNCGSSQLTANKKGFGAGKAVTGAILTGGIGLLAGFIGSGNVKVTCLKCGRKWNPGQLRTTPLPKLTPAQRKKKEENEDTDTAIGCAILMAIVLFFWIIIEISS</sequence>
<reference evidence="4 6" key="3">
    <citation type="submission" date="2018-08" db="EMBL/GenBank/DDBJ databases">
        <title>A genome reference for cultivated species of the human gut microbiota.</title>
        <authorList>
            <person name="Zou Y."/>
            <person name="Xue W."/>
            <person name="Luo G."/>
        </authorList>
    </citation>
    <scope>NUCLEOTIDE SEQUENCE [LARGE SCALE GENOMIC DNA]</scope>
    <source>
        <strain evidence="4 6">AF14-7</strain>
    </source>
</reference>
<dbReference type="EMBL" id="NFLW01000009">
    <property type="protein sequence ID" value="OUQ71643.1"/>
    <property type="molecule type" value="Genomic_DNA"/>
</dbReference>
<proteinExistence type="predicted"/>
<feature type="transmembrane region" description="Helical" evidence="2">
    <location>
        <begin position="92"/>
        <end position="110"/>
    </location>
</feature>
<evidence type="ECO:0000313" key="6">
    <source>
        <dbReference type="Proteomes" id="UP000283369"/>
    </source>
</evidence>
<evidence type="ECO:0000256" key="1">
    <source>
        <dbReference type="SAM" id="MobiDB-lite"/>
    </source>
</evidence>
<dbReference type="Proteomes" id="UP000196036">
    <property type="component" value="Unassembled WGS sequence"/>
</dbReference>
<gene>
    <name evidence="3" type="ORF">B5E52_06740</name>
    <name evidence="4" type="ORF">DWW25_17845</name>
</gene>
<accession>A0A1Y4VQL3</accession>
<feature type="region of interest" description="Disordered" evidence="1">
    <location>
        <begin position="68"/>
        <end position="88"/>
    </location>
</feature>
<evidence type="ECO:0008006" key="7">
    <source>
        <dbReference type="Google" id="ProtNLM"/>
    </source>
</evidence>
<evidence type="ECO:0000313" key="4">
    <source>
        <dbReference type="EMBL" id="RGV10579.1"/>
    </source>
</evidence>
<keyword evidence="2" id="KW-1133">Transmembrane helix</keyword>
<comment type="caution">
    <text evidence="3">The sequence shown here is derived from an EMBL/GenBank/DDBJ whole genome shotgun (WGS) entry which is preliminary data.</text>
</comment>
<dbReference type="Proteomes" id="UP000283369">
    <property type="component" value="Unassembled WGS sequence"/>
</dbReference>
<dbReference type="AlphaFoldDB" id="A0A1Y4VQL3"/>
<dbReference type="RefSeq" id="WP_087317896.1">
    <property type="nucleotide sequence ID" value="NZ_JAHOJA010000020.1"/>
</dbReference>
<organism evidence="3 5">
    <name type="scientific">Bacteroides xylanisolvens</name>
    <dbReference type="NCBI Taxonomy" id="371601"/>
    <lineage>
        <taxon>Bacteria</taxon>
        <taxon>Pseudomonadati</taxon>
        <taxon>Bacteroidota</taxon>
        <taxon>Bacteroidia</taxon>
        <taxon>Bacteroidales</taxon>
        <taxon>Bacteroidaceae</taxon>
        <taxon>Bacteroides</taxon>
    </lineage>
</organism>
<evidence type="ECO:0000313" key="5">
    <source>
        <dbReference type="Proteomes" id="UP000196036"/>
    </source>
</evidence>
<reference evidence="3" key="2">
    <citation type="journal article" date="2018" name="BMC Genomics">
        <title>Whole genome sequencing and function prediction of 133 gut anaerobes isolated from chicken caecum in pure cultures.</title>
        <authorList>
            <person name="Medvecky M."/>
            <person name="Cejkova D."/>
            <person name="Polansky O."/>
            <person name="Karasova D."/>
            <person name="Kubasova T."/>
            <person name="Cizek A."/>
            <person name="Rychlik I."/>
        </authorList>
    </citation>
    <scope>NUCLEOTIDE SEQUENCE</scope>
    <source>
        <strain evidence="3">An109</strain>
    </source>
</reference>
<keyword evidence="2" id="KW-0812">Transmembrane</keyword>
<evidence type="ECO:0000256" key="2">
    <source>
        <dbReference type="SAM" id="Phobius"/>
    </source>
</evidence>
<evidence type="ECO:0000313" key="3">
    <source>
        <dbReference type="EMBL" id="OUQ71643.1"/>
    </source>
</evidence>
<dbReference type="EMBL" id="QRYV01000046">
    <property type="protein sequence ID" value="RGV10579.1"/>
    <property type="molecule type" value="Genomic_DNA"/>
</dbReference>
<protein>
    <recommendedName>
        <fullName evidence="7">LITAF domain-containing protein</fullName>
    </recommendedName>
</protein>